<keyword evidence="1" id="KW-0012">Acyltransferase</keyword>
<proteinExistence type="predicted"/>
<keyword evidence="1" id="KW-0808">Transferase</keyword>
<dbReference type="EC" id="2.3.1.37" evidence="1"/>
<sequence>HSDALIAGLQDALVETWDALGIPYGSAGRPSVAKSDRIVPLLVPKSGG</sequence>
<dbReference type="GO" id="GO:0003870">
    <property type="term" value="F:5-aminolevulinate synthase activity"/>
    <property type="evidence" value="ECO:0007669"/>
    <property type="project" value="UniProtKB-EC"/>
</dbReference>
<keyword evidence="2" id="KW-1185">Reference proteome</keyword>
<gene>
    <name evidence="1" type="ORF">D3242_13455</name>
</gene>
<reference evidence="1 2" key="1">
    <citation type="submission" date="2018-09" db="EMBL/GenBank/DDBJ databases">
        <title>Mesorhizobium carmichaelinearum sp. nov. isolated from Carmichaelinea spp. root nodules in New Zealand.</title>
        <authorList>
            <person name="De Meyer S.E."/>
        </authorList>
    </citation>
    <scope>NUCLEOTIDE SEQUENCE [LARGE SCALE GENOMIC DNA]</scope>
    <source>
        <strain evidence="1 2">LMG 28313</strain>
    </source>
</reference>
<organism evidence="1 2">
    <name type="scientific">Mesorhizobium jarvisii</name>
    <dbReference type="NCBI Taxonomy" id="1777867"/>
    <lineage>
        <taxon>Bacteria</taxon>
        <taxon>Pseudomonadati</taxon>
        <taxon>Pseudomonadota</taxon>
        <taxon>Alphaproteobacteria</taxon>
        <taxon>Hyphomicrobiales</taxon>
        <taxon>Phyllobacteriaceae</taxon>
        <taxon>Mesorhizobium</taxon>
    </lineage>
</organism>
<protein>
    <submittedName>
        <fullName evidence="1">5-aminolevulinate synthase</fullName>
        <ecNumber evidence="1">2.3.1.37</ecNumber>
    </submittedName>
</protein>
<accession>A0AA92XH33</accession>
<comment type="caution">
    <text evidence="1">The sequence shown here is derived from an EMBL/GenBank/DDBJ whole genome shotgun (WGS) entry which is preliminary data.</text>
</comment>
<feature type="non-terminal residue" evidence="1">
    <location>
        <position position="1"/>
    </location>
</feature>
<dbReference type="Proteomes" id="UP000275530">
    <property type="component" value="Unassembled WGS sequence"/>
</dbReference>
<evidence type="ECO:0000313" key="1">
    <source>
        <dbReference type="EMBL" id="RJT34780.1"/>
    </source>
</evidence>
<evidence type="ECO:0000313" key="2">
    <source>
        <dbReference type="Proteomes" id="UP000275530"/>
    </source>
</evidence>
<name>A0AA92XH33_9HYPH</name>
<dbReference type="EMBL" id="QZXA01000004">
    <property type="protein sequence ID" value="RJT34780.1"/>
    <property type="molecule type" value="Genomic_DNA"/>
</dbReference>
<dbReference type="AlphaFoldDB" id="A0AA92XH33"/>